<gene>
    <name evidence="2" type="ORF">OAUR00152_LOCUS10742</name>
</gene>
<name>A0A7S4IF63_9STRA</name>
<accession>A0A7S4IF63</accession>
<protein>
    <submittedName>
        <fullName evidence="2">Uncharacterized protein</fullName>
    </submittedName>
</protein>
<feature type="region of interest" description="Disordered" evidence="1">
    <location>
        <begin position="69"/>
        <end position="101"/>
    </location>
</feature>
<reference evidence="2" key="1">
    <citation type="submission" date="2021-01" db="EMBL/GenBank/DDBJ databases">
        <authorList>
            <person name="Corre E."/>
            <person name="Pelletier E."/>
            <person name="Niang G."/>
            <person name="Scheremetjew M."/>
            <person name="Finn R."/>
            <person name="Kale V."/>
            <person name="Holt S."/>
            <person name="Cochrane G."/>
            <person name="Meng A."/>
            <person name="Brown T."/>
            <person name="Cohen L."/>
        </authorList>
    </citation>
    <scope>NUCLEOTIDE SEQUENCE</scope>
    <source>
        <strain evidence="2">Isolate 1302-5</strain>
    </source>
</reference>
<evidence type="ECO:0000313" key="2">
    <source>
        <dbReference type="EMBL" id="CAE2227575.1"/>
    </source>
</evidence>
<feature type="region of interest" description="Disordered" evidence="1">
    <location>
        <begin position="131"/>
        <end position="157"/>
    </location>
</feature>
<evidence type="ECO:0000256" key="1">
    <source>
        <dbReference type="SAM" id="MobiDB-lite"/>
    </source>
</evidence>
<feature type="region of interest" description="Disordered" evidence="1">
    <location>
        <begin position="1"/>
        <end position="43"/>
    </location>
</feature>
<proteinExistence type="predicted"/>
<organism evidence="2">
    <name type="scientific">Odontella aurita</name>
    <dbReference type="NCBI Taxonomy" id="265563"/>
    <lineage>
        <taxon>Eukaryota</taxon>
        <taxon>Sar</taxon>
        <taxon>Stramenopiles</taxon>
        <taxon>Ochrophyta</taxon>
        <taxon>Bacillariophyta</taxon>
        <taxon>Mediophyceae</taxon>
        <taxon>Biddulphiophycidae</taxon>
        <taxon>Eupodiscales</taxon>
        <taxon>Odontellaceae</taxon>
        <taxon>Odontella</taxon>
    </lineage>
</organism>
<dbReference type="EMBL" id="HBKQ01015848">
    <property type="protein sequence ID" value="CAE2227575.1"/>
    <property type="molecule type" value="Transcribed_RNA"/>
</dbReference>
<sequence length="157" mass="16174">MKNMKKNPLNPFTHPNHFHPGTSATELHPARTSNNQPPLDDEDTSHVNAMQALGDLNGNYGIGAAGSTAQDSYGHGADRVENWTNGKASSEEKEGTEVSGKACPEAFIADGNGNSGIRAAGAAAQDVSAQGVESKGDYTNGTAYIEGQEGTMGAGKA</sequence>
<dbReference type="AlphaFoldDB" id="A0A7S4IF63"/>